<dbReference type="AlphaFoldDB" id="A0A0G1KUL7"/>
<reference evidence="1 2" key="1">
    <citation type="journal article" date="2015" name="Nature">
        <title>rRNA introns, odd ribosomes, and small enigmatic genomes across a large radiation of phyla.</title>
        <authorList>
            <person name="Brown C.T."/>
            <person name="Hug L.A."/>
            <person name="Thomas B.C."/>
            <person name="Sharon I."/>
            <person name="Castelle C.J."/>
            <person name="Singh A."/>
            <person name="Wilkins M.J."/>
            <person name="Williams K.H."/>
            <person name="Banfield J.F."/>
        </authorList>
    </citation>
    <scope>NUCLEOTIDE SEQUENCE [LARGE SCALE GENOMIC DNA]</scope>
</reference>
<accession>A0A0G1KUL7</accession>
<evidence type="ECO:0000313" key="2">
    <source>
        <dbReference type="Proteomes" id="UP000034087"/>
    </source>
</evidence>
<evidence type="ECO:0000313" key="1">
    <source>
        <dbReference type="EMBL" id="KKT60032.1"/>
    </source>
</evidence>
<organism evidence="1 2">
    <name type="scientific">Candidatus Giovannonibacteria bacterium GW2011_GWA1_44_25</name>
    <dbReference type="NCBI Taxonomy" id="1618645"/>
    <lineage>
        <taxon>Bacteria</taxon>
        <taxon>Candidatus Giovannoniibacteriota</taxon>
    </lineage>
</organism>
<dbReference type="Proteomes" id="UP000034087">
    <property type="component" value="Unassembled WGS sequence"/>
</dbReference>
<name>A0A0G1KUL7_9BACT</name>
<gene>
    <name evidence="1" type="ORF">UW53_C0004G0044</name>
</gene>
<sequence>MKFVILVDQLTTGISLHGPYNTELEAEEGLKNKGFKEFLNGQWAARDGVRASVLPLCAAF</sequence>
<dbReference type="EMBL" id="LCIR01000004">
    <property type="protein sequence ID" value="KKT60032.1"/>
    <property type="molecule type" value="Genomic_DNA"/>
</dbReference>
<protein>
    <submittedName>
        <fullName evidence="1">Uncharacterized protein</fullName>
    </submittedName>
</protein>
<proteinExistence type="predicted"/>
<comment type="caution">
    <text evidence="1">The sequence shown here is derived from an EMBL/GenBank/DDBJ whole genome shotgun (WGS) entry which is preliminary data.</text>
</comment>